<accession>A0A1S0U1T8</accession>
<gene>
    <name evidence="2" type="ORF">LOAG_04527</name>
</gene>
<name>A0A1S0U1T8_LOALO</name>
<feature type="compositionally biased region" description="Polar residues" evidence="1">
    <location>
        <begin position="76"/>
        <end position="91"/>
    </location>
</feature>
<organism evidence="2">
    <name type="scientific">Loa loa</name>
    <name type="common">Eye worm</name>
    <name type="synonym">Filaria loa</name>
    <dbReference type="NCBI Taxonomy" id="7209"/>
    <lineage>
        <taxon>Eukaryota</taxon>
        <taxon>Metazoa</taxon>
        <taxon>Ecdysozoa</taxon>
        <taxon>Nematoda</taxon>
        <taxon>Chromadorea</taxon>
        <taxon>Rhabditida</taxon>
        <taxon>Spirurina</taxon>
        <taxon>Spiruromorpha</taxon>
        <taxon>Filarioidea</taxon>
        <taxon>Onchocercidae</taxon>
        <taxon>Loa</taxon>
    </lineage>
</organism>
<dbReference type="GeneID" id="9941934"/>
<sequence>MTFITTSRPSMLVPLPTLLFAAMKNEIFTTKEKTSLNQKCKEPLRHILSVIIDIFLLLSLLPELRVANITDHHRISSTPQQNSVPNSQNSVLEKFENAISPRNKRIRQQKHREF</sequence>
<dbReference type="KEGG" id="loa:LOAG_04527"/>
<feature type="region of interest" description="Disordered" evidence="1">
    <location>
        <begin position="73"/>
        <end position="114"/>
    </location>
</feature>
<protein>
    <submittedName>
        <fullName evidence="2">Uncharacterized protein</fullName>
    </submittedName>
</protein>
<reference evidence="2" key="1">
    <citation type="submission" date="2012-04" db="EMBL/GenBank/DDBJ databases">
        <title>The Genome Sequence of Loa loa.</title>
        <authorList>
            <consortium name="The Broad Institute Genome Sequencing Platform"/>
            <consortium name="Broad Institute Genome Sequencing Center for Infectious Disease"/>
            <person name="Nutman T.B."/>
            <person name="Fink D.L."/>
            <person name="Russ C."/>
            <person name="Young S."/>
            <person name="Zeng Q."/>
            <person name="Gargeya S."/>
            <person name="Alvarado L."/>
            <person name="Berlin A."/>
            <person name="Chapman S.B."/>
            <person name="Chen Z."/>
            <person name="Freedman E."/>
            <person name="Gellesch M."/>
            <person name="Goldberg J."/>
            <person name="Griggs A."/>
            <person name="Gujja S."/>
            <person name="Heilman E.R."/>
            <person name="Heiman D."/>
            <person name="Howarth C."/>
            <person name="Mehta T."/>
            <person name="Neiman D."/>
            <person name="Pearson M."/>
            <person name="Roberts A."/>
            <person name="Saif S."/>
            <person name="Shea T."/>
            <person name="Shenoy N."/>
            <person name="Sisk P."/>
            <person name="Stolte C."/>
            <person name="Sykes S."/>
            <person name="White J."/>
            <person name="Yandava C."/>
            <person name="Haas B."/>
            <person name="Henn M.R."/>
            <person name="Nusbaum C."/>
            <person name="Birren B."/>
        </authorList>
    </citation>
    <scope>NUCLEOTIDE SEQUENCE [LARGE SCALE GENOMIC DNA]</scope>
</reference>
<dbReference type="CTD" id="9941934"/>
<dbReference type="EMBL" id="JH712094">
    <property type="protein sequence ID" value="EFO23954.1"/>
    <property type="molecule type" value="Genomic_DNA"/>
</dbReference>
<proteinExistence type="predicted"/>
<dbReference type="AlphaFoldDB" id="A0A1S0U1T8"/>
<evidence type="ECO:0000313" key="2">
    <source>
        <dbReference type="EMBL" id="EFO23954.1"/>
    </source>
</evidence>
<feature type="compositionally biased region" description="Basic residues" evidence="1">
    <location>
        <begin position="102"/>
        <end position="114"/>
    </location>
</feature>
<evidence type="ECO:0000256" key="1">
    <source>
        <dbReference type="SAM" id="MobiDB-lite"/>
    </source>
</evidence>
<dbReference type="RefSeq" id="XP_003140112.1">
    <property type="nucleotide sequence ID" value="XM_003140064.1"/>
</dbReference>
<dbReference type="InParanoid" id="A0A1S0U1T8"/>